<evidence type="ECO:0000256" key="1">
    <source>
        <dbReference type="SAM" id="Phobius"/>
    </source>
</evidence>
<keyword evidence="1" id="KW-0812">Transmembrane</keyword>
<keyword evidence="3" id="KW-1185">Reference proteome</keyword>
<dbReference type="KEGG" id="cur:cu1016"/>
<organism evidence="2 3">
    <name type="scientific">Corynebacterium urealyticum (strain ATCC 43042 / DSM 7109)</name>
    <dbReference type="NCBI Taxonomy" id="504474"/>
    <lineage>
        <taxon>Bacteria</taxon>
        <taxon>Bacillati</taxon>
        <taxon>Actinomycetota</taxon>
        <taxon>Actinomycetes</taxon>
        <taxon>Mycobacteriales</taxon>
        <taxon>Corynebacteriaceae</taxon>
        <taxon>Corynebacterium</taxon>
    </lineage>
</organism>
<name>B1VDS8_CORU7</name>
<protein>
    <submittedName>
        <fullName evidence="2">Uncharacterized protein</fullName>
    </submittedName>
</protein>
<evidence type="ECO:0000313" key="2">
    <source>
        <dbReference type="EMBL" id="CAQ04976.1"/>
    </source>
</evidence>
<feature type="transmembrane region" description="Helical" evidence="1">
    <location>
        <begin position="81"/>
        <end position="98"/>
    </location>
</feature>
<dbReference type="AlphaFoldDB" id="B1VDS8"/>
<keyword evidence="1" id="KW-1133">Transmembrane helix</keyword>
<keyword evidence="1" id="KW-0472">Membrane</keyword>
<sequence>MPERGEDYYAAPNPMRDRSGVFEAVRGAGPAPYLRSLPGRVVFFLIFGLFGGVFALIGFRFLLSDLSATGSWRDKFDTIDIFFAIIGSIFVCVAAYAISRDLHRRKRIITAWKNGWIDYYPALVGQFYHCRTDVSSSSDSGRTFHYYYRAPLTVLLPDGTTRQMHSFEFEMSRKPDWYRSRFNMASSEGDATVDDWNNNGWAIVGISRRPGQTHAELDSGLTQKQREAVFNLAERNWFGRAGWAW</sequence>
<proteinExistence type="predicted"/>
<gene>
    <name evidence="2" type="ordered locus">cu1016</name>
</gene>
<reference evidence="2 3" key="1">
    <citation type="journal article" date="2008" name="J. Biotechnol.">
        <title>The lifestyle of Corynebacterium urealyticum derived from its complete genome sequence established by pyrosequencing.</title>
        <authorList>
            <person name="Tauch A."/>
            <person name="Trost E."/>
            <person name="Tilker A."/>
            <person name="Ludewig U."/>
            <person name="Schneiker S."/>
            <person name="Goesmann A."/>
            <person name="Arnold W."/>
            <person name="Bekel T."/>
            <person name="Brinkrolf K."/>
            <person name="Brune I."/>
            <person name="Goetker S."/>
            <person name="Kalinowski J."/>
            <person name="Kamp P.-B."/>
            <person name="Lobo F.P."/>
            <person name="Viehoever P."/>
            <person name="Weisshaar B."/>
            <person name="Soriano F."/>
            <person name="Droege M."/>
            <person name="Puehler A."/>
        </authorList>
    </citation>
    <scope>NUCLEOTIDE SEQUENCE [LARGE SCALE GENOMIC DNA]</scope>
    <source>
        <strain evidence="3">ATCC 43042 / DSM 7109</strain>
    </source>
</reference>
<dbReference type="eggNOG" id="ENOG5031ZMS">
    <property type="taxonomic scope" value="Bacteria"/>
</dbReference>
<dbReference type="EMBL" id="AM942444">
    <property type="protein sequence ID" value="CAQ04976.1"/>
    <property type="molecule type" value="Genomic_DNA"/>
</dbReference>
<evidence type="ECO:0000313" key="3">
    <source>
        <dbReference type="Proteomes" id="UP000001727"/>
    </source>
</evidence>
<dbReference type="Proteomes" id="UP000001727">
    <property type="component" value="Chromosome"/>
</dbReference>
<accession>B1VDS8</accession>
<dbReference type="STRING" id="504474.cu1016"/>
<dbReference type="HOGENOM" id="CLU_1132118_0_0_11"/>
<feature type="transmembrane region" description="Helical" evidence="1">
    <location>
        <begin position="41"/>
        <end position="61"/>
    </location>
</feature>